<name>A0AAV3XV14_9GAST</name>
<sequence length="127" mass="14224">MVALGALPSEAKDTALFIDRFDKLFNSINSYTLKSSKPFQHALTLTSTQHNFLLDSLGWLKTIHDNSRIKTLPCIESWQVSISAALHLVEDLHTNHNIKFLLTSRPDQDCIGNLFQSNVERGSSGQL</sequence>
<comment type="caution">
    <text evidence="1">The sequence shown here is derived from an EMBL/GenBank/DDBJ whole genome shotgun (WGS) entry which is preliminary data.</text>
</comment>
<evidence type="ECO:0000313" key="1">
    <source>
        <dbReference type="EMBL" id="GFN74127.1"/>
    </source>
</evidence>
<organism evidence="1 2">
    <name type="scientific">Plakobranchus ocellatus</name>
    <dbReference type="NCBI Taxonomy" id="259542"/>
    <lineage>
        <taxon>Eukaryota</taxon>
        <taxon>Metazoa</taxon>
        <taxon>Spiralia</taxon>
        <taxon>Lophotrochozoa</taxon>
        <taxon>Mollusca</taxon>
        <taxon>Gastropoda</taxon>
        <taxon>Heterobranchia</taxon>
        <taxon>Euthyneura</taxon>
        <taxon>Panpulmonata</taxon>
        <taxon>Sacoglossa</taxon>
        <taxon>Placobranchoidea</taxon>
        <taxon>Plakobranchidae</taxon>
        <taxon>Plakobranchus</taxon>
    </lineage>
</organism>
<accession>A0AAV3XV14</accession>
<evidence type="ECO:0000313" key="2">
    <source>
        <dbReference type="Proteomes" id="UP000735302"/>
    </source>
</evidence>
<dbReference type="Proteomes" id="UP000735302">
    <property type="component" value="Unassembled WGS sequence"/>
</dbReference>
<dbReference type="EMBL" id="BLXT01000055">
    <property type="protein sequence ID" value="GFN74127.1"/>
    <property type="molecule type" value="Genomic_DNA"/>
</dbReference>
<protein>
    <submittedName>
        <fullName evidence="1">Transposable element p transposase</fullName>
    </submittedName>
</protein>
<dbReference type="AlphaFoldDB" id="A0AAV3XV14"/>
<gene>
    <name evidence="1" type="ORF">PoB_000063300</name>
</gene>
<reference evidence="1 2" key="1">
    <citation type="journal article" date="2021" name="Elife">
        <title>Chloroplast acquisition without the gene transfer in kleptoplastic sea slugs, Plakobranchus ocellatus.</title>
        <authorList>
            <person name="Maeda T."/>
            <person name="Takahashi S."/>
            <person name="Yoshida T."/>
            <person name="Shimamura S."/>
            <person name="Takaki Y."/>
            <person name="Nagai Y."/>
            <person name="Toyoda A."/>
            <person name="Suzuki Y."/>
            <person name="Arimoto A."/>
            <person name="Ishii H."/>
            <person name="Satoh N."/>
            <person name="Nishiyama T."/>
            <person name="Hasebe M."/>
            <person name="Maruyama T."/>
            <person name="Minagawa J."/>
            <person name="Obokata J."/>
            <person name="Shigenobu S."/>
        </authorList>
    </citation>
    <scope>NUCLEOTIDE SEQUENCE [LARGE SCALE GENOMIC DNA]</scope>
</reference>
<proteinExistence type="predicted"/>
<keyword evidence="2" id="KW-1185">Reference proteome</keyword>